<accession>A0AAW3ZTS9</accession>
<keyword evidence="1" id="KW-1133">Transmembrane helix</keyword>
<name>A0AAW3ZTS9_9BACT</name>
<evidence type="ECO:0000313" key="3">
    <source>
        <dbReference type="Proteomes" id="UP000650616"/>
    </source>
</evidence>
<dbReference type="EMBL" id="LIWG01000006">
    <property type="protein sequence ID" value="MBE3608177.1"/>
    <property type="molecule type" value="Genomic_DNA"/>
</dbReference>
<feature type="transmembrane region" description="Helical" evidence="1">
    <location>
        <begin position="190"/>
        <end position="216"/>
    </location>
</feature>
<feature type="transmembrane region" description="Helical" evidence="1">
    <location>
        <begin position="286"/>
        <end position="308"/>
    </location>
</feature>
<comment type="caution">
    <text evidence="2">The sequence shown here is derived from an EMBL/GenBank/DDBJ whole genome shotgun (WGS) entry which is preliminary data.</text>
</comment>
<feature type="transmembrane region" description="Helical" evidence="1">
    <location>
        <begin position="85"/>
        <end position="117"/>
    </location>
</feature>
<protein>
    <submittedName>
        <fullName evidence="2">Divalent metal cation transporter</fullName>
    </submittedName>
</protein>
<dbReference type="Proteomes" id="UP000650616">
    <property type="component" value="Unassembled WGS sequence"/>
</dbReference>
<evidence type="ECO:0000256" key="1">
    <source>
        <dbReference type="SAM" id="Phobius"/>
    </source>
</evidence>
<keyword evidence="3" id="KW-1185">Reference proteome</keyword>
<gene>
    <name evidence="2" type="ORF">CCAL9337_05460</name>
</gene>
<dbReference type="AlphaFoldDB" id="A0AAW3ZTS9"/>
<proteinExistence type="predicted"/>
<sequence>MSKKKISTLGSKLGALGPGILMASAAVGGSHIIASTQAGAIYGWQLAIIIILANLFKYPFFRFGTQYTLDNGHSLLTGYYEKGRFYIGIFLVLSLFAAVVNTAAVSMITAAILSFILPFKASTTMLSVVVLSASMAIILLGRYSVLDTVSKLIMITLTATTVWAVLIAFSRTGFDGVMTPDFIEPSPWQLGALGFIIALMGWMPAPIEISALNSMWVIAKKKIKRVSYEDGLLDFNVGYVGTAILALVFLALGALVQYGSGVEVETRGVAYINQFINMYAATIGEWARGLIAFIAFMCMFGTTITVVDGYSRVNCESIRLVLGKDQTKLVYFNLCVIITSVIGFFIISMFNNALGPMVRFAMIASFVTTPIFAWLNLSLVLSKGQHKVKGFLYYLSITGLAYLSIFALFFITYELGLFK</sequence>
<feature type="transmembrane region" description="Helical" evidence="1">
    <location>
        <begin position="329"/>
        <end position="351"/>
    </location>
</feature>
<keyword evidence="1" id="KW-0472">Membrane</keyword>
<keyword evidence="1" id="KW-0812">Transmembrane</keyword>
<feature type="transmembrane region" description="Helical" evidence="1">
    <location>
        <begin position="391"/>
        <end position="413"/>
    </location>
</feature>
<feature type="transmembrane region" description="Helical" evidence="1">
    <location>
        <begin position="237"/>
        <end position="258"/>
    </location>
</feature>
<feature type="transmembrane region" description="Helical" evidence="1">
    <location>
        <begin position="123"/>
        <end position="140"/>
    </location>
</feature>
<organism evidence="2 3">
    <name type="scientific">Campylobacter californiensis</name>
    <dbReference type="NCBI Taxonomy" id="1032243"/>
    <lineage>
        <taxon>Bacteria</taxon>
        <taxon>Pseudomonadati</taxon>
        <taxon>Campylobacterota</taxon>
        <taxon>Epsilonproteobacteria</taxon>
        <taxon>Campylobacterales</taxon>
        <taxon>Campylobacteraceae</taxon>
        <taxon>Campylobacter</taxon>
    </lineage>
</organism>
<evidence type="ECO:0000313" key="2">
    <source>
        <dbReference type="EMBL" id="MBE3608177.1"/>
    </source>
</evidence>
<feature type="transmembrane region" description="Helical" evidence="1">
    <location>
        <begin position="357"/>
        <end position="379"/>
    </location>
</feature>
<feature type="transmembrane region" description="Helical" evidence="1">
    <location>
        <begin position="152"/>
        <end position="170"/>
    </location>
</feature>
<feature type="transmembrane region" description="Helical" evidence="1">
    <location>
        <begin position="39"/>
        <end position="56"/>
    </location>
</feature>
<dbReference type="RefSeq" id="WP_169938536.1">
    <property type="nucleotide sequence ID" value="NZ_CP012545.1"/>
</dbReference>
<reference evidence="2 3" key="1">
    <citation type="submission" date="2015-08" db="EMBL/GenBank/DDBJ databases">
        <title>Comparative genomics of the Campylobacter concisus group.</title>
        <authorList>
            <person name="Yee E."/>
            <person name="Chapman M.H."/>
            <person name="Huynh S."/>
            <person name="Bono J.L."/>
            <person name="On S.L."/>
            <person name="St Leger J."/>
            <person name="Foster G."/>
            <person name="Parker C.T."/>
            <person name="Miller W.G."/>
        </authorList>
    </citation>
    <scope>NUCLEOTIDE SEQUENCE [LARGE SCALE GENOMIC DNA]</scope>
    <source>
        <strain evidence="2 3">RM9337</strain>
    </source>
</reference>